<gene>
    <name evidence="1" type="ORF">ESCO_002012</name>
</gene>
<evidence type="ECO:0000313" key="2">
    <source>
        <dbReference type="Proteomes" id="UP000053831"/>
    </source>
</evidence>
<name>A0A0M9VW83_ESCWE</name>
<dbReference type="EMBL" id="LGSR01000006">
    <property type="protein sequence ID" value="KOS21793.1"/>
    <property type="molecule type" value="Genomic_DNA"/>
</dbReference>
<organism evidence="1 2">
    <name type="scientific">Escovopsis weberi</name>
    <dbReference type="NCBI Taxonomy" id="150374"/>
    <lineage>
        <taxon>Eukaryota</taxon>
        <taxon>Fungi</taxon>
        <taxon>Dikarya</taxon>
        <taxon>Ascomycota</taxon>
        <taxon>Pezizomycotina</taxon>
        <taxon>Sordariomycetes</taxon>
        <taxon>Hypocreomycetidae</taxon>
        <taxon>Hypocreales</taxon>
        <taxon>Hypocreaceae</taxon>
        <taxon>Escovopsis</taxon>
    </lineage>
</organism>
<dbReference type="PANTHER" id="PTHR33112:SF10">
    <property type="entry name" value="TOL"/>
    <property type="match status" value="1"/>
</dbReference>
<dbReference type="Proteomes" id="UP000053831">
    <property type="component" value="Unassembled WGS sequence"/>
</dbReference>
<protein>
    <recommendedName>
        <fullName evidence="3">Heterokaryon incompatibility domain-containing protein</fullName>
    </recommendedName>
</protein>
<accession>A0A0M9VW83</accession>
<proteinExistence type="predicted"/>
<keyword evidence="2" id="KW-1185">Reference proteome</keyword>
<comment type="caution">
    <text evidence="1">The sequence shown here is derived from an EMBL/GenBank/DDBJ whole genome shotgun (WGS) entry which is preliminary data.</text>
</comment>
<evidence type="ECO:0000313" key="1">
    <source>
        <dbReference type="EMBL" id="KOS21793.1"/>
    </source>
</evidence>
<sequence length="763" mass="86292">MSARLDICSHCSRFFAAKSLVPLTSCPDGAHNASNSLTMWVGQQVAQDFLDSPSQNLHYTLGELARARGLCPCCAVIWAGMKERAPEIRHMDRDQTHAVLAAETPQDGTPFRLGVYLVSRVLGIPPRIKFLHYMSLTSIKPFDIETPVNEYTWLRSRKQSETIASIQKWYWEHLCGHDRASETLKQPKYLLQIRESSAKPGDSRARTCVLVEAARFLCRSDGGHYAAICHPFEPERYTTLFPDIASIDKALETPFPWSTLPARLQQAFDLLLKLKMDLVWIDDPFIYREERARWDEETFSLFDAFYHAAFTVTLLAGDTPASQSTAAQTSSLPCVVEPQWADPTGACALPSIYRLVDRASYWHRVKNAKLITAGCWRVHLFASRLVLHVAEDQLWWTSGLRQNNLAANESCSGFVWEVPAPLPGEIRQVTIHDIAHLENEPQLQRTRWIELVKMLHAHRFFHRGDAMRALGFVLAMFAERTGRDPATNYFGLWADDWFLQELLWCSKHSRKSLEMGLMSLPSWSWTSVRPADSLNYMTSRFQIDWPLEAGPGWEDDSVFPSIWKYWTANFVEAAASRGKTLGPPERPIWASNDIIRLESPLIPAILMNTVGPSSSSSSSASPAATAAEPFQLQLALKHDIWRFAPHPLTRVDMDDINVLVLDDSPMKVVLAVLRCHVYNGPTTMSRGRRTSEAHGLVLRGHPKRDAFSRIGRVFLAGPIVDYLAKPDMFTSGWLWEEIGKPELYGSIVTRSNRAYGHLVYDVV</sequence>
<reference evidence="1 2" key="1">
    <citation type="submission" date="2015-07" db="EMBL/GenBank/DDBJ databases">
        <title>The genome of the fungus Escovopsis weberi, a specialized disease agent of ant agriculture.</title>
        <authorList>
            <person name="de Man T.J."/>
            <person name="Stajich J.E."/>
            <person name="Kubicek C.P."/>
            <person name="Chenthamara K."/>
            <person name="Atanasova L."/>
            <person name="Druzhinina I.S."/>
            <person name="Birnbaum S."/>
            <person name="Barribeau S.M."/>
            <person name="Teiling C."/>
            <person name="Suen G."/>
            <person name="Currie C."/>
            <person name="Gerardo N.M."/>
        </authorList>
    </citation>
    <scope>NUCLEOTIDE SEQUENCE [LARGE SCALE GENOMIC DNA]</scope>
</reference>
<dbReference type="PANTHER" id="PTHR33112">
    <property type="entry name" value="DOMAIN PROTEIN, PUTATIVE-RELATED"/>
    <property type="match status" value="1"/>
</dbReference>
<dbReference type="AlphaFoldDB" id="A0A0M9VW83"/>
<evidence type="ECO:0008006" key="3">
    <source>
        <dbReference type="Google" id="ProtNLM"/>
    </source>
</evidence>